<dbReference type="InterPro" id="IPR000620">
    <property type="entry name" value="EamA_dom"/>
</dbReference>
<dbReference type="Pfam" id="PF00892">
    <property type="entry name" value="EamA"/>
    <property type="match status" value="2"/>
</dbReference>
<feature type="transmembrane region" description="Helical" evidence="5">
    <location>
        <begin position="148"/>
        <end position="166"/>
    </location>
</feature>
<dbReference type="InterPro" id="IPR050638">
    <property type="entry name" value="AA-Vitamin_Transporters"/>
</dbReference>
<name>A0ABT8B6Q3_9NEIS</name>
<feature type="transmembrane region" description="Helical" evidence="5">
    <location>
        <begin position="265"/>
        <end position="285"/>
    </location>
</feature>
<keyword evidence="2 5" id="KW-0812">Transmembrane</keyword>
<evidence type="ECO:0000259" key="6">
    <source>
        <dbReference type="Pfam" id="PF00892"/>
    </source>
</evidence>
<feature type="transmembrane region" description="Helical" evidence="5">
    <location>
        <begin position="93"/>
        <end position="115"/>
    </location>
</feature>
<accession>A0ABT8B6Q3</accession>
<evidence type="ECO:0000256" key="3">
    <source>
        <dbReference type="ARBA" id="ARBA00022989"/>
    </source>
</evidence>
<feature type="transmembrane region" description="Helical" evidence="5">
    <location>
        <begin position="241"/>
        <end position="259"/>
    </location>
</feature>
<sequence>MGRRDLAELVLLAALWGASFLFMRVAAPVFGPLVLVLVRVGLATLCLLPLVCWRGELRALITHWRPLAVVGLLNSALPFSLFAWAALSLSAGFTAVLNATTPLWGAVVAWLWLATQLPRGKVLGLALGFLGVVVLVWGKISFKPGGDGWAVLAAMLAPVAYGIAANYTKQKLAMASPLVVATGSQLAATLMLLPLAVPLWPEHPISLNAWLAAIALAVVCTALAFLLFFRLIAKVGPGKAIAVTFLIPLFAIVWGGIFLGETLTAAMAAGGGIILLGIALALGLWSPRWLVPAKMD</sequence>
<dbReference type="InterPro" id="IPR037185">
    <property type="entry name" value="EmrE-like"/>
</dbReference>
<keyword evidence="8" id="KW-1185">Reference proteome</keyword>
<comment type="subcellular location">
    <subcellularLocation>
        <location evidence="1">Membrane</location>
        <topology evidence="1">Multi-pass membrane protein</topology>
    </subcellularLocation>
</comment>
<feature type="transmembrane region" description="Helical" evidence="5">
    <location>
        <begin position="178"/>
        <end position="197"/>
    </location>
</feature>
<keyword evidence="4 5" id="KW-0472">Membrane</keyword>
<dbReference type="PANTHER" id="PTHR32322:SF9">
    <property type="entry name" value="AMINO-ACID METABOLITE EFFLUX PUMP-RELATED"/>
    <property type="match status" value="1"/>
</dbReference>
<dbReference type="RefSeq" id="WP_290332749.1">
    <property type="nucleotide sequence ID" value="NZ_JAUFPU010000008.1"/>
</dbReference>
<evidence type="ECO:0000256" key="4">
    <source>
        <dbReference type="ARBA" id="ARBA00023136"/>
    </source>
</evidence>
<feature type="transmembrane region" description="Helical" evidence="5">
    <location>
        <begin position="36"/>
        <end position="55"/>
    </location>
</feature>
<feature type="domain" description="EamA" evidence="6">
    <location>
        <begin position="149"/>
        <end position="282"/>
    </location>
</feature>
<dbReference type="PANTHER" id="PTHR32322">
    <property type="entry name" value="INNER MEMBRANE TRANSPORTER"/>
    <property type="match status" value="1"/>
</dbReference>
<evidence type="ECO:0000256" key="1">
    <source>
        <dbReference type="ARBA" id="ARBA00004141"/>
    </source>
</evidence>
<keyword evidence="3 5" id="KW-1133">Transmembrane helix</keyword>
<reference evidence="7" key="2">
    <citation type="submission" date="2023-06" db="EMBL/GenBank/DDBJ databases">
        <authorList>
            <person name="Lucena T."/>
            <person name="Sun Q."/>
        </authorList>
    </citation>
    <scope>NUCLEOTIDE SEQUENCE</scope>
    <source>
        <strain evidence="7">CECT 7703</strain>
    </source>
</reference>
<gene>
    <name evidence="7" type="ORF">QWZ03_10980</name>
</gene>
<feature type="transmembrane region" description="Helical" evidence="5">
    <location>
        <begin position="67"/>
        <end position="87"/>
    </location>
</feature>
<dbReference type="Proteomes" id="UP001180081">
    <property type="component" value="Unassembled WGS sequence"/>
</dbReference>
<reference evidence="7" key="1">
    <citation type="journal article" date="2014" name="Int. J. Syst. Evol. Microbiol.">
        <title>Complete genome of a new Firmicutes species belonging to the dominant human colonic microbiota ('Ruminococcus bicirculans') reveals two chromosomes and a selective capacity to utilize plant glucans.</title>
        <authorList>
            <consortium name="NISC Comparative Sequencing Program"/>
            <person name="Wegmann U."/>
            <person name="Louis P."/>
            <person name="Goesmann A."/>
            <person name="Henrissat B."/>
            <person name="Duncan S.H."/>
            <person name="Flint H.J."/>
        </authorList>
    </citation>
    <scope>NUCLEOTIDE SEQUENCE</scope>
    <source>
        <strain evidence="7">CECT 7703</strain>
    </source>
</reference>
<evidence type="ECO:0000256" key="2">
    <source>
        <dbReference type="ARBA" id="ARBA00022692"/>
    </source>
</evidence>
<dbReference type="SUPFAM" id="SSF103481">
    <property type="entry name" value="Multidrug resistance efflux transporter EmrE"/>
    <property type="match status" value="2"/>
</dbReference>
<proteinExistence type="predicted"/>
<evidence type="ECO:0000313" key="7">
    <source>
        <dbReference type="EMBL" id="MDN3577291.1"/>
    </source>
</evidence>
<feature type="transmembrane region" description="Helical" evidence="5">
    <location>
        <begin position="209"/>
        <end position="229"/>
    </location>
</feature>
<protein>
    <submittedName>
        <fullName evidence="7">DMT family transporter</fullName>
    </submittedName>
</protein>
<evidence type="ECO:0000313" key="8">
    <source>
        <dbReference type="Proteomes" id="UP001180081"/>
    </source>
</evidence>
<comment type="caution">
    <text evidence="7">The sequence shown here is derived from an EMBL/GenBank/DDBJ whole genome shotgun (WGS) entry which is preliminary data.</text>
</comment>
<feature type="transmembrane region" description="Helical" evidence="5">
    <location>
        <begin position="122"/>
        <end position="142"/>
    </location>
</feature>
<dbReference type="EMBL" id="JAUFPU010000008">
    <property type="protein sequence ID" value="MDN3577291.1"/>
    <property type="molecule type" value="Genomic_DNA"/>
</dbReference>
<organism evidence="7 8">
    <name type="scientific">Chitinimonas viridis</name>
    <dbReference type="NCBI Taxonomy" id="664880"/>
    <lineage>
        <taxon>Bacteria</taxon>
        <taxon>Pseudomonadati</taxon>
        <taxon>Pseudomonadota</taxon>
        <taxon>Betaproteobacteria</taxon>
        <taxon>Neisseriales</taxon>
        <taxon>Chitinibacteraceae</taxon>
        <taxon>Chitinimonas</taxon>
    </lineage>
</organism>
<feature type="domain" description="EamA" evidence="6">
    <location>
        <begin position="10"/>
        <end position="136"/>
    </location>
</feature>
<evidence type="ECO:0000256" key="5">
    <source>
        <dbReference type="SAM" id="Phobius"/>
    </source>
</evidence>